<proteinExistence type="predicted"/>
<name>A0ABV3Y2B5_9ACTN</name>
<evidence type="ECO:0000256" key="1">
    <source>
        <dbReference type="ARBA" id="ARBA00000085"/>
    </source>
</evidence>
<dbReference type="Proteomes" id="UP001560267">
    <property type="component" value="Unassembled WGS sequence"/>
</dbReference>
<dbReference type="PRINTS" id="PR00344">
    <property type="entry name" value="BCTRLSENSOR"/>
</dbReference>
<sequence>MRERENMEQAVDVAELWSRAAASLSIGVVLVDANYRTVYSDYLDKIPTGGFAERILLERAISALKHDARLELYRSQTLEVFGPPKSYFQLVTTPLGSDPHPPFIITVENITERKRLEEVRRDFVANVSHELKTPVGGIVLLADALSQETDPATVLRLSHRILDEGDRLARLVTDLLDLSKLEETELHQIHDVNLNDVAAECIDRYRLGAEARGIKLTVDLDAQVPLVSGDRWQLSSALSNLVDNAIKYSEPNSEVRLAVKVLATTVQVTVSDQGIGIPARDLTRIFERFYRVDADRSRATGGTGLGLSIVRHVIENHQGSIEVTSTEGVGTTFTIALPRVEA</sequence>
<dbReference type="Pfam" id="PF00512">
    <property type="entry name" value="HisKA"/>
    <property type="match status" value="1"/>
</dbReference>
<evidence type="ECO:0000256" key="2">
    <source>
        <dbReference type="ARBA" id="ARBA00004236"/>
    </source>
</evidence>
<dbReference type="InterPro" id="IPR003661">
    <property type="entry name" value="HisK_dim/P_dom"/>
</dbReference>
<dbReference type="SUPFAM" id="SSF47384">
    <property type="entry name" value="Homodimeric domain of signal transducing histidine kinase"/>
    <property type="match status" value="1"/>
</dbReference>
<dbReference type="PANTHER" id="PTHR45453">
    <property type="entry name" value="PHOSPHATE REGULON SENSOR PROTEIN PHOR"/>
    <property type="match status" value="1"/>
</dbReference>
<evidence type="ECO:0000256" key="8">
    <source>
        <dbReference type="ARBA" id="ARBA00039401"/>
    </source>
</evidence>
<dbReference type="InterPro" id="IPR036890">
    <property type="entry name" value="HATPase_C_sf"/>
</dbReference>
<evidence type="ECO:0000259" key="9">
    <source>
        <dbReference type="PROSITE" id="PS50109"/>
    </source>
</evidence>
<evidence type="ECO:0000256" key="4">
    <source>
        <dbReference type="ARBA" id="ARBA00022553"/>
    </source>
</evidence>
<dbReference type="GO" id="GO:0005524">
    <property type="term" value="F:ATP binding"/>
    <property type="evidence" value="ECO:0007669"/>
    <property type="project" value="UniProtKB-KW"/>
</dbReference>
<dbReference type="SMART" id="SM00388">
    <property type="entry name" value="HisKA"/>
    <property type="match status" value="1"/>
</dbReference>
<evidence type="ECO:0000256" key="6">
    <source>
        <dbReference type="ARBA" id="ARBA00022777"/>
    </source>
</evidence>
<dbReference type="InterPro" id="IPR050351">
    <property type="entry name" value="BphY/WalK/GraS-like"/>
</dbReference>
<dbReference type="Gene3D" id="3.30.565.10">
    <property type="entry name" value="Histidine kinase-like ATPase, C-terminal domain"/>
    <property type="match status" value="1"/>
</dbReference>
<dbReference type="InterPro" id="IPR036097">
    <property type="entry name" value="HisK_dim/P_sf"/>
</dbReference>
<dbReference type="InterPro" id="IPR004358">
    <property type="entry name" value="Sig_transdc_His_kin-like_C"/>
</dbReference>
<comment type="caution">
    <text evidence="10">The sequence shown here is derived from an EMBL/GenBank/DDBJ whole genome shotgun (WGS) entry which is preliminary data.</text>
</comment>
<keyword evidence="7" id="KW-0902">Two-component regulatory system</keyword>
<evidence type="ECO:0000256" key="5">
    <source>
        <dbReference type="ARBA" id="ARBA00022679"/>
    </source>
</evidence>
<comment type="subcellular location">
    <subcellularLocation>
        <location evidence="2">Cell membrane</location>
    </subcellularLocation>
</comment>
<dbReference type="CDD" id="cd00082">
    <property type="entry name" value="HisKA"/>
    <property type="match status" value="1"/>
</dbReference>
<organism evidence="10 11">
    <name type="scientific">Ferrimicrobium acidiphilum</name>
    <dbReference type="NCBI Taxonomy" id="121039"/>
    <lineage>
        <taxon>Bacteria</taxon>
        <taxon>Bacillati</taxon>
        <taxon>Actinomycetota</taxon>
        <taxon>Acidimicrobiia</taxon>
        <taxon>Acidimicrobiales</taxon>
        <taxon>Acidimicrobiaceae</taxon>
        <taxon>Ferrimicrobium</taxon>
    </lineage>
</organism>
<evidence type="ECO:0000256" key="7">
    <source>
        <dbReference type="ARBA" id="ARBA00023012"/>
    </source>
</evidence>
<dbReference type="Pfam" id="PF02518">
    <property type="entry name" value="HATPase_c"/>
    <property type="match status" value="1"/>
</dbReference>
<keyword evidence="5" id="KW-0808">Transferase</keyword>
<gene>
    <name evidence="10" type="ORF">AB6A68_06735</name>
</gene>
<dbReference type="SUPFAM" id="SSF55874">
    <property type="entry name" value="ATPase domain of HSP90 chaperone/DNA topoisomerase II/histidine kinase"/>
    <property type="match status" value="1"/>
</dbReference>
<dbReference type="InterPro" id="IPR003594">
    <property type="entry name" value="HATPase_dom"/>
</dbReference>
<keyword evidence="10" id="KW-0547">Nucleotide-binding</keyword>
<dbReference type="EC" id="2.7.13.3" evidence="3"/>
<dbReference type="RefSeq" id="WP_298385569.1">
    <property type="nucleotide sequence ID" value="NZ_JBFSHR010000018.1"/>
</dbReference>
<evidence type="ECO:0000313" key="10">
    <source>
        <dbReference type="EMBL" id="MEX6429535.1"/>
    </source>
</evidence>
<keyword evidence="11" id="KW-1185">Reference proteome</keyword>
<feature type="domain" description="Histidine kinase" evidence="9">
    <location>
        <begin position="126"/>
        <end position="341"/>
    </location>
</feature>
<evidence type="ECO:0000256" key="3">
    <source>
        <dbReference type="ARBA" id="ARBA00012438"/>
    </source>
</evidence>
<dbReference type="EMBL" id="JBFSHR010000018">
    <property type="protein sequence ID" value="MEX6429535.1"/>
    <property type="molecule type" value="Genomic_DNA"/>
</dbReference>
<evidence type="ECO:0000313" key="11">
    <source>
        <dbReference type="Proteomes" id="UP001560267"/>
    </source>
</evidence>
<keyword evidence="6" id="KW-0418">Kinase</keyword>
<dbReference type="PROSITE" id="PS50109">
    <property type="entry name" value="HIS_KIN"/>
    <property type="match status" value="1"/>
</dbReference>
<comment type="catalytic activity">
    <reaction evidence="1">
        <text>ATP + protein L-histidine = ADP + protein N-phospho-L-histidine.</text>
        <dbReference type="EC" id="2.7.13.3"/>
    </reaction>
</comment>
<dbReference type="Gene3D" id="1.10.287.130">
    <property type="match status" value="1"/>
</dbReference>
<protein>
    <recommendedName>
        <fullName evidence="8">Sensor-like histidine kinase SenX3</fullName>
        <ecNumber evidence="3">2.7.13.3</ecNumber>
    </recommendedName>
</protein>
<keyword evidence="4" id="KW-0597">Phosphoprotein</keyword>
<keyword evidence="10" id="KW-0067">ATP-binding</keyword>
<dbReference type="PANTHER" id="PTHR45453:SF1">
    <property type="entry name" value="PHOSPHATE REGULON SENSOR PROTEIN PHOR"/>
    <property type="match status" value="1"/>
</dbReference>
<accession>A0ABV3Y2B5</accession>
<reference evidence="10 11" key="1">
    <citation type="submission" date="2024-07" db="EMBL/GenBank/DDBJ databases">
        <title>Draft Genome Sequence of Ferrimicrobium acidiphilum Strain YE2023, Isolated from a Pulp of Bioleach Reactor.</title>
        <authorList>
            <person name="Elkina Y.A."/>
            <person name="Bulaeva A.G."/>
            <person name="Beletsky A.V."/>
            <person name="Mardanov A.V."/>
        </authorList>
    </citation>
    <scope>NUCLEOTIDE SEQUENCE [LARGE SCALE GENOMIC DNA]</scope>
    <source>
        <strain evidence="10 11">YE2023</strain>
    </source>
</reference>
<dbReference type="InterPro" id="IPR005467">
    <property type="entry name" value="His_kinase_dom"/>
</dbReference>
<dbReference type="SMART" id="SM00387">
    <property type="entry name" value="HATPase_c"/>
    <property type="match status" value="1"/>
</dbReference>
<dbReference type="CDD" id="cd00075">
    <property type="entry name" value="HATPase"/>
    <property type="match status" value="1"/>
</dbReference>